<evidence type="ECO:0000259" key="5">
    <source>
        <dbReference type="Pfam" id="PF02631"/>
    </source>
</evidence>
<protein>
    <recommendedName>
        <fullName evidence="3">Regulatory protein RecX</fullName>
    </recommendedName>
</protein>
<dbReference type="RefSeq" id="WP_338203536.1">
    <property type="nucleotide sequence ID" value="NZ_JAEKNR010000176.1"/>
</dbReference>
<comment type="caution">
    <text evidence="6">The sequence shown here is derived from an EMBL/GenBank/DDBJ whole genome shotgun (WGS) entry which is preliminary data.</text>
</comment>
<reference evidence="6" key="1">
    <citation type="submission" date="2020-10" db="EMBL/GenBank/DDBJ databases">
        <title>Ca. Dormibacterota MAGs.</title>
        <authorList>
            <person name="Montgomery K."/>
        </authorList>
    </citation>
    <scope>NUCLEOTIDE SEQUENCE [LARGE SCALE GENOMIC DNA]</scope>
    <source>
        <strain evidence="6">SC8812_S17_10</strain>
    </source>
</reference>
<evidence type="ECO:0000256" key="3">
    <source>
        <dbReference type="ARBA" id="ARBA00018111"/>
    </source>
</evidence>
<evidence type="ECO:0000313" key="6">
    <source>
        <dbReference type="EMBL" id="MBJ7599897.1"/>
    </source>
</evidence>
<dbReference type="Proteomes" id="UP000612893">
    <property type="component" value="Unassembled WGS sequence"/>
</dbReference>
<evidence type="ECO:0000256" key="2">
    <source>
        <dbReference type="ARBA" id="ARBA00009695"/>
    </source>
</evidence>
<comment type="subcellular location">
    <subcellularLocation>
        <location evidence="1">Cytoplasm</location>
    </subcellularLocation>
</comment>
<dbReference type="PANTHER" id="PTHR33602:SF1">
    <property type="entry name" value="REGULATORY PROTEIN RECX FAMILY PROTEIN"/>
    <property type="match status" value="1"/>
</dbReference>
<comment type="similarity">
    <text evidence="2">Belongs to the RecX family.</text>
</comment>
<gene>
    <name evidence="6" type="ORF">JF922_17690</name>
</gene>
<dbReference type="GO" id="GO:0006282">
    <property type="term" value="P:regulation of DNA repair"/>
    <property type="evidence" value="ECO:0007669"/>
    <property type="project" value="InterPro"/>
</dbReference>
<dbReference type="EMBL" id="JAEKNR010000176">
    <property type="protein sequence ID" value="MBJ7599897.1"/>
    <property type="molecule type" value="Genomic_DNA"/>
</dbReference>
<dbReference type="InterPro" id="IPR053924">
    <property type="entry name" value="RecX_HTH_2nd"/>
</dbReference>
<evidence type="ECO:0000256" key="4">
    <source>
        <dbReference type="ARBA" id="ARBA00022490"/>
    </source>
</evidence>
<dbReference type="Gene3D" id="1.10.10.10">
    <property type="entry name" value="Winged helix-like DNA-binding domain superfamily/Winged helix DNA-binding domain"/>
    <property type="match status" value="1"/>
</dbReference>
<dbReference type="GO" id="GO:0005737">
    <property type="term" value="C:cytoplasm"/>
    <property type="evidence" value="ECO:0007669"/>
    <property type="project" value="UniProtKB-SubCell"/>
</dbReference>
<keyword evidence="4" id="KW-0963">Cytoplasm</keyword>
<evidence type="ECO:0000256" key="1">
    <source>
        <dbReference type="ARBA" id="ARBA00004496"/>
    </source>
</evidence>
<organism evidence="6 7">
    <name type="scientific">Candidatus Nephthysia bennettiae</name>
    <dbReference type="NCBI Taxonomy" id="3127016"/>
    <lineage>
        <taxon>Bacteria</taxon>
        <taxon>Bacillati</taxon>
        <taxon>Candidatus Dormiibacterota</taxon>
        <taxon>Candidatus Dormibacteria</taxon>
        <taxon>Candidatus Dormibacterales</taxon>
        <taxon>Candidatus Dormibacteraceae</taxon>
        <taxon>Candidatus Nephthysia</taxon>
    </lineage>
</organism>
<evidence type="ECO:0000313" key="7">
    <source>
        <dbReference type="Proteomes" id="UP000612893"/>
    </source>
</evidence>
<proteinExistence type="inferred from homology"/>
<dbReference type="PANTHER" id="PTHR33602">
    <property type="entry name" value="REGULATORY PROTEIN RECX FAMILY PROTEIN"/>
    <property type="match status" value="1"/>
</dbReference>
<name>A0A934K9X1_9BACT</name>
<dbReference type="InterPro" id="IPR003783">
    <property type="entry name" value="Regulatory_RecX"/>
</dbReference>
<keyword evidence="7" id="KW-1185">Reference proteome</keyword>
<dbReference type="InterPro" id="IPR036388">
    <property type="entry name" value="WH-like_DNA-bd_sf"/>
</dbReference>
<dbReference type="AlphaFoldDB" id="A0A934K9X1"/>
<sequence length="120" mass="13292">MRRKLQQRRCTPEQVEETLGRLRDLGYLDDLAFARALVARRSRSRGPALIAQELGAKGIPRALVQEALSTLGRDEQVASATVVGGRERGGDPQRTAARLQRRGFSREVIREALDGQLDQG</sequence>
<dbReference type="Pfam" id="PF02631">
    <property type="entry name" value="RecX_HTH2"/>
    <property type="match status" value="1"/>
</dbReference>
<accession>A0A934K9X1</accession>
<feature type="domain" description="RecX second three-helical" evidence="5">
    <location>
        <begin position="29"/>
        <end position="68"/>
    </location>
</feature>